<evidence type="ECO:0008006" key="4">
    <source>
        <dbReference type="Google" id="ProtNLM"/>
    </source>
</evidence>
<protein>
    <recommendedName>
        <fullName evidence="4">Caspase domain protein</fullName>
    </recommendedName>
</protein>
<dbReference type="Proteomes" id="UP000318017">
    <property type="component" value="Chromosome"/>
</dbReference>
<feature type="region of interest" description="Disordered" evidence="1">
    <location>
        <begin position="390"/>
        <end position="446"/>
    </location>
</feature>
<gene>
    <name evidence="2" type="ORF">Q31a_28870</name>
</gene>
<reference evidence="2 3" key="1">
    <citation type="submission" date="2019-02" db="EMBL/GenBank/DDBJ databases">
        <title>Deep-cultivation of Planctomycetes and their phenomic and genomic characterization uncovers novel biology.</title>
        <authorList>
            <person name="Wiegand S."/>
            <person name="Jogler M."/>
            <person name="Boedeker C."/>
            <person name="Pinto D."/>
            <person name="Vollmers J."/>
            <person name="Rivas-Marin E."/>
            <person name="Kohn T."/>
            <person name="Peeters S.H."/>
            <person name="Heuer A."/>
            <person name="Rast P."/>
            <person name="Oberbeckmann S."/>
            <person name="Bunk B."/>
            <person name="Jeske O."/>
            <person name="Meyerdierks A."/>
            <person name="Storesund J.E."/>
            <person name="Kallscheuer N."/>
            <person name="Luecker S."/>
            <person name="Lage O.M."/>
            <person name="Pohl T."/>
            <person name="Merkel B.J."/>
            <person name="Hornburger P."/>
            <person name="Mueller R.-W."/>
            <person name="Bruemmer F."/>
            <person name="Labrenz M."/>
            <person name="Spormann A.M."/>
            <person name="Op den Camp H."/>
            <person name="Overmann J."/>
            <person name="Amann R."/>
            <person name="Jetten M.S.M."/>
            <person name="Mascher T."/>
            <person name="Medema M.H."/>
            <person name="Devos D.P."/>
            <person name="Kaster A.-K."/>
            <person name="Ovreas L."/>
            <person name="Rohde M."/>
            <person name="Galperin M.Y."/>
            <person name="Jogler C."/>
        </authorList>
    </citation>
    <scope>NUCLEOTIDE SEQUENCE [LARGE SCALE GENOMIC DNA]</scope>
    <source>
        <strain evidence="2 3">Q31a</strain>
    </source>
</reference>
<organism evidence="2 3">
    <name type="scientific">Aureliella helgolandensis</name>
    <dbReference type="NCBI Taxonomy" id="2527968"/>
    <lineage>
        <taxon>Bacteria</taxon>
        <taxon>Pseudomonadati</taxon>
        <taxon>Planctomycetota</taxon>
        <taxon>Planctomycetia</taxon>
        <taxon>Pirellulales</taxon>
        <taxon>Pirellulaceae</taxon>
        <taxon>Aureliella</taxon>
    </lineage>
</organism>
<evidence type="ECO:0000313" key="2">
    <source>
        <dbReference type="EMBL" id="QDV24567.1"/>
    </source>
</evidence>
<dbReference type="KEGG" id="ahel:Q31a_28870"/>
<keyword evidence="3" id="KW-1185">Reference proteome</keyword>
<dbReference type="EMBL" id="CP036298">
    <property type="protein sequence ID" value="QDV24567.1"/>
    <property type="molecule type" value="Genomic_DNA"/>
</dbReference>
<evidence type="ECO:0000256" key="1">
    <source>
        <dbReference type="SAM" id="MobiDB-lite"/>
    </source>
</evidence>
<sequence length="628" mass="69800">MLSPNLQKCDKFHGGSIRRVDPDKAPESIEDRNMFHDIVHRCYERRSGLRSAIMLATRNGSGSIQIAVRAVQRPVVVVLYVVSFLVCQGFPVQSAAWGKDYLFTLAGGYSPEGNQASLEANVLFLQDILASDELEPVEHSIFFSDGFDDTADVQIVDPSDPTLPVTDLLKSLYSLGRQSTNLDYRDHQIPNIAGPLEPSNIKAAMQRVVSRLTAGDRLLIYVTAHGSAATGRNQYNTSINCWDRQFIHVKEFSTWLDEVPPEVPTIMVMAQCYAGGFAHSIFDRGNQRNGLAKNLRVGFFAQQHDLAAAGCRPDIENDEEYSSYFWGALVGRSRTGHTIHAADFDQDGVVTFSEAHGHAILASNTIDIPLRTTDALLRVYSRIDQYQLDDSSIGGGGSSHSSESENADEEADSLDFPLQEPASATSVGRTTAIPISSQPQNVPKLHSMSGTLNEICEHTSPATVREIQGLAQQLQIELTEEVTVVFDRYQELRQGTRRSSRFRGGRRSRGRSSGRRQLREAIGEQWPDLGASDHWRDSPLLAVEGQAELMDSIQQLPAYKAYSQAQLERQATNQERELLEVQQVKYQRLIFAMETALLAKNLPHVAPPEVLAVYESMQHLEQSSLHHR</sequence>
<name>A0A518G7K3_9BACT</name>
<feature type="compositionally biased region" description="Basic residues" evidence="1">
    <location>
        <begin position="496"/>
        <end position="516"/>
    </location>
</feature>
<feature type="region of interest" description="Disordered" evidence="1">
    <location>
        <begin position="496"/>
        <end position="518"/>
    </location>
</feature>
<dbReference type="Gene3D" id="3.40.50.1460">
    <property type="match status" value="1"/>
</dbReference>
<proteinExistence type="predicted"/>
<accession>A0A518G7K3</accession>
<evidence type="ECO:0000313" key="3">
    <source>
        <dbReference type="Proteomes" id="UP000318017"/>
    </source>
</evidence>
<feature type="compositionally biased region" description="Polar residues" evidence="1">
    <location>
        <begin position="422"/>
        <end position="441"/>
    </location>
</feature>
<dbReference type="AlphaFoldDB" id="A0A518G7K3"/>